<name>A0A210PY49_MIZYE</name>
<evidence type="ECO:0000256" key="1">
    <source>
        <dbReference type="ARBA" id="ARBA00004123"/>
    </source>
</evidence>
<evidence type="ECO:0000313" key="16">
    <source>
        <dbReference type="Proteomes" id="UP000242188"/>
    </source>
</evidence>
<evidence type="ECO:0000256" key="12">
    <source>
        <dbReference type="ARBA" id="ARBA00035485"/>
    </source>
</evidence>
<keyword evidence="7" id="KW-0539">Nucleus</keyword>
<evidence type="ECO:0000256" key="4">
    <source>
        <dbReference type="ARBA" id="ARBA00022980"/>
    </source>
</evidence>
<evidence type="ECO:0000256" key="3">
    <source>
        <dbReference type="ARBA" id="ARBA00005421"/>
    </source>
</evidence>
<comment type="function">
    <text evidence="13">Acts as a negative regulator of G1 to S cell cycle phase progression by inhibiting cyclin-dependent kinases. Inhibitory effects are additive with GADD45 proteins but also occur in the absence of GADD45 proteins. Acts as a repressor of the orphan nuclear receptor NR4A1 by inhibiting AB domain-mediated transcriptional activity. May be involved in the hormone-mediated regulation of NR4A1 transcriptional activity. May play a role in mitochondrial protein synthesis.</text>
</comment>
<reference evidence="15 16" key="1">
    <citation type="journal article" date="2017" name="Nat. Ecol. Evol.">
        <title>Scallop genome provides insights into evolution of bilaterian karyotype and development.</title>
        <authorList>
            <person name="Wang S."/>
            <person name="Zhang J."/>
            <person name="Jiao W."/>
            <person name="Li J."/>
            <person name="Xun X."/>
            <person name="Sun Y."/>
            <person name="Guo X."/>
            <person name="Huan P."/>
            <person name="Dong B."/>
            <person name="Zhang L."/>
            <person name="Hu X."/>
            <person name="Sun X."/>
            <person name="Wang J."/>
            <person name="Zhao C."/>
            <person name="Wang Y."/>
            <person name="Wang D."/>
            <person name="Huang X."/>
            <person name="Wang R."/>
            <person name="Lv J."/>
            <person name="Li Y."/>
            <person name="Zhang Z."/>
            <person name="Liu B."/>
            <person name="Lu W."/>
            <person name="Hui Y."/>
            <person name="Liang J."/>
            <person name="Zhou Z."/>
            <person name="Hou R."/>
            <person name="Li X."/>
            <person name="Liu Y."/>
            <person name="Li H."/>
            <person name="Ning X."/>
            <person name="Lin Y."/>
            <person name="Zhao L."/>
            <person name="Xing Q."/>
            <person name="Dou J."/>
            <person name="Li Y."/>
            <person name="Mao J."/>
            <person name="Guo H."/>
            <person name="Dou H."/>
            <person name="Li T."/>
            <person name="Mu C."/>
            <person name="Jiang W."/>
            <person name="Fu Q."/>
            <person name="Fu X."/>
            <person name="Miao Y."/>
            <person name="Liu J."/>
            <person name="Yu Q."/>
            <person name="Li R."/>
            <person name="Liao H."/>
            <person name="Li X."/>
            <person name="Kong Y."/>
            <person name="Jiang Z."/>
            <person name="Chourrout D."/>
            <person name="Li R."/>
            <person name="Bao Z."/>
        </authorList>
    </citation>
    <scope>NUCLEOTIDE SEQUENCE [LARGE SCALE GENOMIC DNA]</scope>
    <source>
        <strain evidence="15 16">PY_sf001</strain>
    </source>
</reference>
<sequence>MAASIVRCCIAPNSSKLVKRLVLSSRNVKQIRNCSSAQASTDETEDISEENFLADRTLEDELMRIRDVSRLGPRLKKRLGKELPDIDKDFKLSKNYSRRLYGKMGSASGVNPQILWPNMEELKNKIEFDKRFEPTFEGNMKKIKKWESNRARKLETKLERVDKAMAKMPSLIKQFHQKRETLEKEDAAEKAKLARLNREAEEFYGPMKKTDHRRKTFISTRMREERKAEKEARAEAKAGKKKSKKEKKEAEEKSGDGKISEEKVSEQKLTEVKVIEEKVMS</sequence>
<dbReference type="EMBL" id="NEDP02005400">
    <property type="protein sequence ID" value="OWF41402.1"/>
    <property type="molecule type" value="Genomic_DNA"/>
</dbReference>
<evidence type="ECO:0000256" key="5">
    <source>
        <dbReference type="ARBA" id="ARBA00023054"/>
    </source>
</evidence>
<dbReference type="OrthoDB" id="6123867at2759"/>
<accession>A0A210PY49</accession>
<proteinExistence type="inferred from homology"/>
<dbReference type="GO" id="GO:0005739">
    <property type="term" value="C:mitochondrion"/>
    <property type="evidence" value="ECO:0007669"/>
    <property type="project" value="UniProtKB-SubCell"/>
</dbReference>
<dbReference type="InterPro" id="IPR018472">
    <property type="entry name" value="Ribosomal_mL64"/>
</dbReference>
<keyword evidence="8" id="KW-0687">Ribonucleoprotein</keyword>
<evidence type="ECO:0000256" key="14">
    <source>
        <dbReference type="SAM" id="MobiDB-lite"/>
    </source>
</evidence>
<dbReference type="AlphaFoldDB" id="A0A210PY49"/>
<dbReference type="GO" id="GO:0005840">
    <property type="term" value="C:ribosome"/>
    <property type="evidence" value="ECO:0007669"/>
    <property type="project" value="UniProtKB-KW"/>
</dbReference>
<evidence type="ECO:0000256" key="7">
    <source>
        <dbReference type="ARBA" id="ARBA00023242"/>
    </source>
</evidence>
<evidence type="ECO:0000256" key="10">
    <source>
        <dbReference type="ARBA" id="ARBA00030700"/>
    </source>
</evidence>
<feature type="compositionally biased region" description="Basic and acidic residues" evidence="14">
    <location>
        <begin position="246"/>
        <end position="281"/>
    </location>
</feature>
<feature type="region of interest" description="Disordered" evidence="14">
    <location>
        <begin position="213"/>
        <end position="281"/>
    </location>
</feature>
<comment type="caution">
    <text evidence="15">The sequence shown here is derived from an EMBL/GenBank/DDBJ whole genome shotgun (WGS) entry which is preliminary data.</text>
</comment>
<comment type="subcellular location">
    <subcellularLocation>
        <location evidence="2">Mitochondrion</location>
    </subcellularLocation>
    <subcellularLocation>
        <location evidence="1">Nucleus</location>
    </subcellularLocation>
</comment>
<comment type="similarity">
    <text evidence="3">Belongs to the mitochondrion-specific ribosomal protein mL64 family.</text>
</comment>
<evidence type="ECO:0000313" key="15">
    <source>
        <dbReference type="EMBL" id="OWF41402.1"/>
    </source>
</evidence>
<dbReference type="Proteomes" id="UP000242188">
    <property type="component" value="Unassembled WGS sequence"/>
</dbReference>
<dbReference type="Gene3D" id="6.10.280.120">
    <property type="entry name" value="Growth arrest and DNA-damage-inducible proteins-interacting protein 1"/>
    <property type="match status" value="1"/>
</dbReference>
<keyword evidence="9" id="KW-0131">Cell cycle</keyword>
<evidence type="ECO:0000256" key="13">
    <source>
        <dbReference type="ARBA" id="ARBA00060144"/>
    </source>
</evidence>
<dbReference type="GO" id="GO:0005634">
    <property type="term" value="C:nucleus"/>
    <property type="evidence" value="ECO:0007669"/>
    <property type="project" value="UniProtKB-SubCell"/>
</dbReference>
<dbReference type="GO" id="GO:1990904">
    <property type="term" value="C:ribonucleoprotein complex"/>
    <property type="evidence" value="ECO:0007669"/>
    <property type="project" value="UniProtKB-KW"/>
</dbReference>
<keyword evidence="6" id="KW-0496">Mitochondrion</keyword>
<evidence type="ECO:0000256" key="11">
    <source>
        <dbReference type="ARBA" id="ARBA00035184"/>
    </source>
</evidence>
<feature type="compositionally biased region" description="Basic and acidic residues" evidence="14">
    <location>
        <begin position="221"/>
        <end position="238"/>
    </location>
</feature>
<keyword evidence="4" id="KW-0689">Ribosomal protein</keyword>
<evidence type="ECO:0000256" key="8">
    <source>
        <dbReference type="ARBA" id="ARBA00023274"/>
    </source>
</evidence>
<gene>
    <name evidence="15" type="ORF">KP79_PYT08423</name>
</gene>
<keyword evidence="16" id="KW-1185">Reference proteome</keyword>
<evidence type="ECO:0000256" key="6">
    <source>
        <dbReference type="ARBA" id="ARBA00023128"/>
    </source>
</evidence>
<dbReference type="PANTHER" id="PTHR31761">
    <property type="entry name" value="GROWTH ARREST AND DNA DAMAGE-INDUCIBLE PROTEINS-INTERACTING PROTEIN 1 GADD45GIP1"/>
    <property type="match status" value="1"/>
</dbReference>
<evidence type="ECO:0000256" key="9">
    <source>
        <dbReference type="ARBA" id="ARBA00023306"/>
    </source>
</evidence>
<dbReference type="InterPro" id="IPR043035">
    <property type="entry name" value="Ribosomal_mL64_sf"/>
</dbReference>
<dbReference type="PANTHER" id="PTHR31761:SF1">
    <property type="entry name" value="LARGE RIBOSOMAL SUBUNIT PROTEIN ML64"/>
    <property type="match status" value="1"/>
</dbReference>
<protein>
    <recommendedName>
        <fullName evidence="11">Large ribosomal subunit protein mL64</fullName>
    </recommendedName>
    <alternativeName>
        <fullName evidence="10">39S ribosomal protein L59, mitochondrial</fullName>
    </alternativeName>
    <alternativeName>
        <fullName evidence="12">Growth arrest and DNA damage-inducible proteins-interacting protein 1</fullName>
    </alternativeName>
</protein>
<dbReference type="STRING" id="6573.A0A210PY49"/>
<dbReference type="Pfam" id="PF10147">
    <property type="entry name" value="CR6_interact"/>
    <property type="match status" value="1"/>
</dbReference>
<organism evidence="15 16">
    <name type="scientific">Mizuhopecten yessoensis</name>
    <name type="common">Japanese scallop</name>
    <name type="synonym">Patinopecten yessoensis</name>
    <dbReference type="NCBI Taxonomy" id="6573"/>
    <lineage>
        <taxon>Eukaryota</taxon>
        <taxon>Metazoa</taxon>
        <taxon>Spiralia</taxon>
        <taxon>Lophotrochozoa</taxon>
        <taxon>Mollusca</taxon>
        <taxon>Bivalvia</taxon>
        <taxon>Autobranchia</taxon>
        <taxon>Pteriomorphia</taxon>
        <taxon>Pectinida</taxon>
        <taxon>Pectinoidea</taxon>
        <taxon>Pectinidae</taxon>
        <taxon>Mizuhopecten</taxon>
    </lineage>
</organism>
<evidence type="ECO:0000256" key="2">
    <source>
        <dbReference type="ARBA" id="ARBA00004173"/>
    </source>
</evidence>
<keyword evidence="5" id="KW-0175">Coiled coil</keyword>